<evidence type="ECO:0000313" key="3">
    <source>
        <dbReference type="RefSeq" id="XP_015178261.1"/>
    </source>
</evidence>
<feature type="compositionally biased region" description="Basic and acidic residues" evidence="1">
    <location>
        <begin position="124"/>
        <end position="140"/>
    </location>
</feature>
<dbReference type="RefSeq" id="XP_015178261.1">
    <property type="nucleotide sequence ID" value="XM_015322775.1"/>
</dbReference>
<dbReference type="Proteomes" id="UP000694924">
    <property type="component" value="Unplaced"/>
</dbReference>
<reference evidence="3" key="1">
    <citation type="submission" date="2025-08" db="UniProtKB">
        <authorList>
            <consortium name="RefSeq"/>
        </authorList>
    </citation>
    <scope>IDENTIFICATION</scope>
    <source>
        <tissue evidence="3">Whole body</tissue>
    </source>
</reference>
<accession>A0ABM1IDH4</accession>
<feature type="compositionally biased region" description="Basic and acidic residues" evidence="1">
    <location>
        <begin position="148"/>
        <end position="159"/>
    </location>
</feature>
<sequence length="327" mass="38030">MFREGQYIEVIKLCFQAWDNCVATVVVTVQERIIEIKKKKVSTNKWLDLEDWAAVYKMLDRVVLRNCKNNINEQCYKKLEGNQWKKFTRQLDITCTIESFEYTKDTLLLTIRVNVSPAKRKLTKVVDNHEQSSGDEKQYSKELSNSLVKKDKDNLDKPDSTSNSQLEQFNYSSNCQELEEYVPDALITQNSSPLKYIPSRKSTLQRMQIPCEEYTPVQTCNVTDNNVPYVPNSIIKNFTNSYEAYEPHSITSMELVEEYVPNSKGIKSSVEEYEPDFRGKLMKFDESYVPSSVQTSNDVDVKRIHKIDKLKSRRKGTLTSKKKSQLF</sequence>
<dbReference type="GeneID" id="107067348"/>
<evidence type="ECO:0000256" key="1">
    <source>
        <dbReference type="SAM" id="MobiDB-lite"/>
    </source>
</evidence>
<gene>
    <name evidence="3" type="primary">LOC107067348</name>
</gene>
<evidence type="ECO:0000313" key="2">
    <source>
        <dbReference type="Proteomes" id="UP000694924"/>
    </source>
</evidence>
<organism evidence="2 3">
    <name type="scientific">Polistes dominula</name>
    <name type="common">European paper wasp</name>
    <name type="synonym">Vespa dominula</name>
    <dbReference type="NCBI Taxonomy" id="743375"/>
    <lineage>
        <taxon>Eukaryota</taxon>
        <taxon>Metazoa</taxon>
        <taxon>Ecdysozoa</taxon>
        <taxon>Arthropoda</taxon>
        <taxon>Hexapoda</taxon>
        <taxon>Insecta</taxon>
        <taxon>Pterygota</taxon>
        <taxon>Neoptera</taxon>
        <taxon>Endopterygota</taxon>
        <taxon>Hymenoptera</taxon>
        <taxon>Apocrita</taxon>
        <taxon>Aculeata</taxon>
        <taxon>Vespoidea</taxon>
        <taxon>Vespidae</taxon>
        <taxon>Polistinae</taxon>
        <taxon>Polistini</taxon>
        <taxon>Polistes</taxon>
    </lineage>
</organism>
<keyword evidence="2" id="KW-1185">Reference proteome</keyword>
<name>A0ABM1IDH4_POLDO</name>
<protein>
    <submittedName>
        <fullName evidence="3">Uncharacterized protein LOC107067348 isoform X1</fullName>
    </submittedName>
</protein>
<proteinExistence type="predicted"/>
<feature type="region of interest" description="Disordered" evidence="1">
    <location>
        <begin position="123"/>
        <end position="168"/>
    </location>
</feature>